<name>A0ABT4PDR8_9BACT</name>
<reference evidence="2" key="1">
    <citation type="submission" date="2022-12" db="EMBL/GenBank/DDBJ databases">
        <title>Phocaeicola acetigenes sp. nov., isolated feces from a healthy human.</title>
        <authorList>
            <person name="Do H."/>
            <person name="Ha Y.B."/>
            <person name="Kim J.-S."/>
            <person name="Suh M.K."/>
            <person name="Kim H.S."/>
            <person name="Lee J.-S."/>
        </authorList>
    </citation>
    <scope>NUCLEOTIDE SEQUENCE</scope>
    <source>
        <strain evidence="2">KGMB11183</strain>
    </source>
</reference>
<feature type="domain" description="Cysteine-rich" evidence="1">
    <location>
        <begin position="95"/>
        <end position="174"/>
    </location>
</feature>
<dbReference type="Pfam" id="PF02754">
    <property type="entry name" value="CCG"/>
    <property type="match status" value="1"/>
</dbReference>
<accession>A0ABT4PDR8</accession>
<proteinExistence type="predicted"/>
<comment type="caution">
    <text evidence="2">The sequence shown here is derived from an EMBL/GenBank/DDBJ whole genome shotgun (WGS) entry which is preliminary data.</text>
</comment>
<dbReference type="EMBL" id="JAPZVM010000001">
    <property type="protein sequence ID" value="MCZ8371197.1"/>
    <property type="molecule type" value="Genomic_DNA"/>
</dbReference>
<dbReference type="Proteomes" id="UP001141933">
    <property type="component" value="Unassembled WGS sequence"/>
</dbReference>
<keyword evidence="3" id="KW-1185">Reference proteome</keyword>
<protein>
    <submittedName>
        <fullName evidence="2">Heterodisulfide reductase-related iron-sulfur binding cluster</fullName>
    </submittedName>
</protein>
<dbReference type="RefSeq" id="WP_269876275.1">
    <property type="nucleotide sequence ID" value="NZ_JAPZVM010000001.1"/>
</dbReference>
<sequence>MNNLYVPGCALMSYKPYLADKLIQFLETRYGRPESFYTCCFQKPDISPDTRILTPCVACMDVYEKRGYTVEFLLSDIARSNDFPFPDYGGMTMSIQDTCYARKRPDVHQAIRLLLERMNIRIVEPQATCSHSKCCGQTFYGKIDTSKVEDLMRKRANEMPCENVVVYCSSCIVSMMVGGKKPRYILDLLFNEETDMHRFTIDDWNRKLNLFKSKHNGEGEVFI</sequence>
<evidence type="ECO:0000313" key="2">
    <source>
        <dbReference type="EMBL" id="MCZ8371197.1"/>
    </source>
</evidence>
<organism evidence="2 3">
    <name type="scientific">Phocaeicola acetigenes</name>
    <dbReference type="NCBI Taxonomy" id="3016083"/>
    <lineage>
        <taxon>Bacteria</taxon>
        <taxon>Pseudomonadati</taxon>
        <taxon>Bacteroidota</taxon>
        <taxon>Bacteroidia</taxon>
        <taxon>Bacteroidales</taxon>
        <taxon>Bacteroidaceae</taxon>
        <taxon>Phocaeicola</taxon>
    </lineage>
</organism>
<gene>
    <name evidence="2" type="ORF">O6P32_00525</name>
</gene>
<evidence type="ECO:0000313" key="3">
    <source>
        <dbReference type="Proteomes" id="UP001141933"/>
    </source>
</evidence>
<evidence type="ECO:0000259" key="1">
    <source>
        <dbReference type="Pfam" id="PF02754"/>
    </source>
</evidence>
<dbReference type="InterPro" id="IPR004017">
    <property type="entry name" value="Cys_rich_dom"/>
</dbReference>